<dbReference type="InterPro" id="IPR036866">
    <property type="entry name" value="RibonucZ/Hydroxyglut_hydro"/>
</dbReference>
<dbReference type="SUPFAM" id="SSF56281">
    <property type="entry name" value="Metallo-hydrolase/oxidoreductase"/>
    <property type="match status" value="1"/>
</dbReference>
<proteinExistence type="predicted"/>
<gene>
    <name evidence="1" type="ORF">A3J11_00250</name>
</gene>
<dbReference type="Proteomes" id="UP000178919">
    <property type="component" value="Unassembled WGS sequence"/>
</dbReference>
<feature type="non-terminal residue" evidence="1">
    <location>
        <position position="1"/>
    </location>
</feature>
<organism evidence="1 2">
    <name type="scientific">Candidatus Kaiserbacteria bacterium RIFCSPLOWO2_02_FULL_55_12</name>
    <dbReference type="NCBI Taxonomy" id="1798522"/>
    <lineage>
        <taxon>Bacteria</taxon>
        <taxon>Candidatus Kaiseribacteriota</taxon>
    </lineage>
</organism>
<dbReference type="AlphaFoldDB" id="A0A1F6EZX0"/>
<dbReference type="Gene3D" id="3.60.15.10">
    <property type="entry name" value="Ribonuclease Z/Hydroxyacylglutathione hydrolase-like"/>
    <property type="match status" value="1"/>
</dbReference>
<evidence type="ECO:0008006" key="3">
    <source>
        <dbReference type="Google" id="ProtNLM"/>
    </source>
</evidence>
<accession>A0A1F6EZX0</accession>
<sequence length="166" mass="17806">SSPSGRGKKPFAITGPGEYERQGVTIQGFLSKSKYPTSPQKATKDTVAEYVNTIYSVELEDMTLVHLGTLSDTELSKEARESIDEIDVLFVPIGGDGVLTPAKAHELAVSLEPKIIVPMHWSGIGAPRALDSFLKEAGNGSEKVDKLTLKKKDLVGRDGSIIVVTP</sequence>
<comment type="caution">
    <text evidence="1">The sequence shown here is derived from an EMBL/GenBank/DDBJ whole genome shotgun (WGS) entry which is preliminary data.</text>
</comment>
<reference evidence="1 2" key="1">
    <citation type="journal article" date="2016" name="Nat. Commun.">
        <title>Thousands of microbial genomes shed light on interconnected biogeochemical processes in an aquifer system.</title>
        <authorList>
            <person name="Anantharaman K."/>
            <person name="Brown C.T."/>
            <person name="Hug L.A."/>
            <person name="Sharon I."/>
            <person name="Castelle C.J."/>
            <person name="Probst A.J."/>
            <person name="Thomas B.C."/>
            <person name="Singh A."/>
            <person name="Wilkins M.J."/>
            <person name="Karaoz U."/>
            <person name="Brodie E.L."/>
            <person name="Williams K.H."/>
            <person name="Hubbard S.S."/>
            <person name="Banfield J.F."/>
        </authorList>
    </citation>
    <scope>NUCLEOTIDE SEQUENCE [LARGE SCALE GENOMIC DNA]</scope>
</reference>
<evidence type="ECO:0000313" key="2">
    <source>
        <dbReference type="Proteomes" id="UP000178919"/>
    </source>
</evidence>
<name>A0A1F6EZX0_9BACT</name>
<dbReference type="PANTHER" id="PTHR39189">
    <property type="entry name" value="UPF0173 METAL-DEPENDENT HYDROLASE YTKL"/>
    <property type="match status" value="1"/>
</dbReference>
<evidence type="ECO:0000313" key="1">
    <source>
        <dbReference type="EMBL" id="OGG79161.1"/>
    </source>
</evidence>
<protein>
    <recommendedName>
        <fullName evidence="3">Zn-dependent hydrolase</fullName>
    </recommendedName>
</protein>
<dbReference type="EMBL" id="MFMJ01000028">
    <property type="protein sequence ID" value="OGG79161.1"/>
    <property type="molecule type" value="Genomic_DNA"/>
</dbReference>
<dbReference type="Pfam" id="PF13483">
    <property type="entry name" value="Lactamase_B_3"/>
    <property type="match status" value="1"/>
</dbReference>
<dbReference type="PANTHER" id="PTHR39189:SF1">
    <property type="entry name" value="UPF0173 METAL-DEPENDENT HYDROLASE YTKL"/>
    <property type="match status" value="1"/>
</dbReference>